<comment type="subcellular location">
    <subcellularLocation>
        <location evidence="1">Cell membrane</location>
        <topology evidence="1">Multi-pass membrane protein</topology>
    </subcellularLocation>
</comment>
<dbReference type="InterPro" id="IPR000499">
    <property type="entry name" value="Endthln_rcpt"/>
</dbReference>
<accession>A0ABV0NUH9</accession>
<dbReference type="Gene3D" id="3.60.21.10">
    <property type="match status" value="1"/>
</dbReference>
<keyword evidence="4" id="KW-0675">Receptor</keyword>
<keyword evidence="2" id="KW-1003">Cell membrane</keyword>
<dbReference type="Proteomes" id="UP001476798">
    <property type="component" value="Unassembled WGS sequence"/>
</dbReference>
<keyword evidence="5" id="KW-0807">Transducer</keyword>
<evidence type="ECO:0000256" key="3">
    <source>
        <dbReference type="ARBA" id="ARBA00023040"/>
    </source>
</evidence>
<feature type="transmembrane region" description="Helical" evidence="7">
    <location>
        <begin position="173"/>
        <end position="194"/>
    </location>
</feature>
<evidence type="ECO:0000313" key="9">
    <source>
        <dbReference type="EMBL" id="MEQ2174686.1"/>
    </source>
</evidence>
<feature type="signal peptide" evidence="8">
    <location>
        <begin position="1"/>
        <end position="29"/>
    </location>
</feature>
<evidence type="ECO:0008006" key="11">
    <source>
        <dbReference type="Google" id="ProtNLM"/>
    </source>
</evidence>
<reference evidence="9 10" key="1">
    <citation type="submission" date="2021-06" db="EMBL/GenBank/DDBJ databases">
        <authorList>
            <person name="Palmer J.M."/>
        </authorList>
    </citation>
    <scope>NUCLEOTIDE SEQUENCE [LARGE SCALE GENOMIC DNA]</scope>
    <source>
        <strain evidence="9 10">GA_2019</strain>
        <tissue evidence="9">Muscle</tissue>
    </source>
</reference>
<keyword evidence="7" id="KW-0472">Membrane</keyword>
<feature type="chain" id="PRO_5046238709" description="G-protein coupled receptors family 1 profile domain-containing protein" evidence="8">
    <location>
        <begin position="30"/>
        <end position="412"/>
    </location>
</feature>
<evidence type="ECO:0000256" key="2">
    <source>
        <dbReference type="ARBA" id="ARBA00022475"/>
    </source>
</evidence>
<name>A0ABV0NUH9_9TELE</name>
<dbReference type="EMBL" id="JAHRIO010050574">
    <property type="protein sequence ID" value="MEQ2174686.1"/>
    <property type="molecule type" value="Genomic_DNA"/>
</dbReference>
<dbReference type="PRINTS" id="PR00366">
    <property type="entry name" value="ENDOTHELINR"/>
</dbReference>
<organism evidence="9 10">
    <name type="scientific">Goodea atripinnis</name>
    <dbReference type="NCBI Taxonomy" id="208336"/>
    <lineage>
        <taxon>Eukaryota</taxon>
        <taxon>Metazoa</taxon>
        <taxon>Chordata</taxon>
        <taxon>Craniata</taxon>
        <taxon>Vertebrata</taxon>
        <taxon>Euteleostomi</taxon>
        <taxon>Actinopterygii</taxon>
        <taxon>Neopterygii</taxon>
        <taxon>Teleostei</taxon>
        <taxon>Neoteleostei</taxon>
        <taxon>Acanthomorphata</taxon>
        <taxon>Ovalentaria</taxon>
        <taxon>Atherinomorphae</taxon>
        <taxon>Cyprinodontiformes</taxon>
        <taxon>Goodeidae</taxon>
        <taxon>Goodea</taxon>
    </lineage>
</organism>
<keyword evidence="8" id="KW-0732">Signal</keyword>
<evidence type="ECO:0000256" key="1">
    <source>
        <dbReference type="ARBA" id="ARBA00004651"/>
    </source>
</evidence>
<keyword evidence="7" id="KW-1133">Transmembrane helix</keyword>
<evidence type="ECO:0000256" key="6">
    <source>
        <dbReference type="SAM" id="MobiDB-lite"/>
    </source>
</evidence>
<comment type="caution">
    <text evidence="9">The sequence shown here is derived from an EMBL/GenBank/DDBJ whole genome shotgun (WGS) entry which is preliminary data.</text>
</comment>
<feature type="region of interest" description="Disordered" evidence="6">
    <location>
        <begin position="331"/>
        <end position="352"/>
    </location>
</feature>
<keyword evidence="7" id="KW-0812">Transmembrane</keyword>
<evidence type="ECO:0000313" key="10">
    <source>
        <dbReference type="Proteomes" id="UP001476798"/>
    </source>
</evidence>
<evidence type="ECO:0000256" key="4">
    <source>
        <dbReference type="ARBA" id="ARBA00023170"/>
    </source>
</evidence>
<evidence type="ECO:0000256" key="5">
    <source>
        <dbReference type="ARBA" id="ARBA00023224"/>
    </source>
</evidence>
<feature type="compositionally biased region" description="Polar residues" evidence="6">
    <location>
        <begin position="61"/>
        <end position="81"/>
    </location>
</feature>
<feature type="compositionally biased region" description="Basic residues" evidence="6">
    <location>
        <begin position="90"/>
        <end position="100"/>
    </location>
</feature>
<dbReference type="SUPFAM" id="SSF56300">
    <property type="entry name" value="Metallo-dependent phosphatases"/>
    <property type="match status" value="1"/>
</dbReference>
<feature type="compositionally biased region" description="Polar residues" evidence="6">
    <location>
        <begin position="113"/>
        <end position="128"/>
    </location>
</feature>
<feature type="transmembrane region" description="Helical" evidence="7">
    <location>
        <begin position="137"/>
        <end position="161"/>
    </location>
</feature>
<gene>
    <name evidence="9" type="ORF">GOODEAATRI_010302</name>
</gene>
<dbReference type="InterPro" id="IPR029052">
    <property type="entry name" value="Metallo-depent_PP-like"/>
</dbReference>
<evidence type="ECO:0000256" key="8">
    <source>
        <dbReference type="SAM" id="SignalP"/>
    </source>
</evidence>
<sequence>MEPGIFSMPNMFTSLLFIWCFLFVSSVGSQSSFTPQPLQSEAGISELPSTDSPPRLAAVHRTSNTETHISQETVNRPSVSLESEAGKLKPVNKLKPKHDRKPVPSSPSSNSSQIQDKINQTPPSCHQQTSIKGTFKYVNTLLSCLIFAVGIIGNTTLLRIIYQNKSMRNGPNALIASLALGDLIYIAIDIPINVYKLWNLRRVGVNVWLVFPGLVWLQEVLRSGFIFVSRRVIFSWFVLFWSCDTVLNNRFQLFNGDFVDRGSFSVEVIVTLFGFKLLYPDHFYLLRGSHLLSLPQVQCVTFCGPIHSLRTSWTTSCEAMRSKLRATRSLTQGSASPCSQHPTTASSECQTDGVRQHANAVGDDVETTDILSVTLMTCRRSRTILATSVAPVLEQLLVHAKPKGSLSHTNFS</sequence>
<dbReference type="PANTHER" id="PTHR46099:SF2">
    <property type="entry name" value="ENDOTHELIN-1 RECEPTOR"/>
    <property type="match status" value="1"/>
</dbReference>
<dbReference type="Gene3D" id="1.20.1070.10">
    <property type="entry name" value="Rhodopsin 7-helix transmembrane proteins"/>
    <property type="match status" value="1"/>
</dbReference>
<feature type="region of interest" description="Disordered" evidence="6">
    <location>
        <begin position="34"/>
        <end position="128"/>
    </location>
</feature>
<proteinExistence type="predicted"/>
<dbReference type="PANTHER" id="PTHR46099">
    <property type="entry name" value="G_PROTEIN_RECEP_F1_2 DOMAIN-CONTAINING PROTEIN"/>
    <property type="match status" value="1"/>
</dbReference>
<keyword evidence="10" id="KW-1185">Reference proteome</keyword>
<keyword evidence="3" id="KW-0297">G-protein coupled receptor</keyword>
<dbReference type="InterPro" id="IPR051193">
    <property type="entry name" value="GPCR_endothelin_rcpt"/>
</dbReference>
<protein>
    <recommendedName>
        <fullName evidence="11">G-protein coupled receptors family 1 profile domain-containing protein</fullName>
    </recommendedName>
</protein>
<evidence type="ECO:0000256" key="7">
    <source>
        <dbReference type="SAM" id="Phobius"/>
    </source>
</evidence>
<dbReference type="SUPFAM" id="SSF81321">
    <property type="entry name" value="Family A G protein-coupled receptor-like"/>
    <property type="match status" value="1"/>
</dbReference>
<feature type="compositionally biased region" description="Polar residues" evidence="6">
    <location>
        <begin position="331"/>
        <end position="350"/>
    </location>
</feature>